<organism evidence="3 4">
    <name type="scientific">Drosophila rubida</name>
    <dbReference type="NCBI Taxonomy" id="30044"/>
    <lineage>
        <taxon>Eukaryota</taxon>
        <taxon>Metazoa</taxon>
        <taxon>Ecdysozoa</taxon>
        <taxon>Arthropoda</taxon>
        <taxon>Hexapoda</taxon>
        <taxon>Insecta</taxon>
        <taxon>Pterygota</taxon>
        <taxon>Neoptera</taxon>
        <taxon>Endopterygota</taxon>
        <taxon>Diptera</taxon>
        <taxon>Brachycera</taxon>
        <taxon>Muscomorpha</taxon>
        <taxon>Ephydroidea</taxon>
        <taxon>Drosophilidae</taxon>
        <taxon>Drosophila</taxon>
    </lineage>
</organism>
<name>A0AAD4K5F1_9MUSC</name>
<accession>A0AAD4K5F1</accession>
<evidence type="ECO:0000256" key="1">
    <source>
        <dbReference type="SAM" id="Coils"/>
    </source>
</evidence>
<evidence type="ECO:0000313" key="3">
    <source>
        <dbReference type="EMBL" id="KAH8377932.1"/>
    </source>
</evidence>
<protein>
    <submittedName>
        <fullName evidence="3">Uncharacterized protein</fullName>
    </submittedName>
</protein>
<evidence type="ECO:0000313" key="4">
    <source>
        <dbReference type="Proteomes" id="UP001200034"/>
    </source>
</evidence>
<dbReference type="AlphaFoldDB" id="A0AAD4K5F1"/>
<dbReference type="Proteomes" id="UP001200034">
    <property type="component" value="Unassembled WGS sequence"/>
</dbReference>
<dbReference type="SUPFAM" id="SSF48371">
    <property type="entry name" value="ARM repeat"/>
    <property type="match status" value="1"/>
</dbReference>
<feature type="chain" id="PRO_5042203267" evidence="2">
    <location>
        <begin position="23"/>
        <end position="342"/>
    </location>
</feature>
<feature type="non-terminal residue" evidence="3">
    <location>
        <position position="342"/>
    </location>
</feature>
<evidence type="ECO:0000256" key="2">
    <source>
        <dbReference type="SAM" id="SignalP"/>
    </source>
</evidence>
<feature type="coiled-coil region" evidence="1">
    <location>
        <begin position="88"/>
        <end position="159"/>
    </location>
</feature>
<keyword evidence="1" id="KW-0175">Coiled coil</keyword>
<keyword evidence="4" id="KW-1185">Reference proteome</keyword>
<dbReference type="InterPro" id="IPR016024">
    <property type="entry name" value="ARM-type_fold"/>
</dbReference>
<feature type="coiled-coil region" evidence="1">
    <location>
        <begin position="257"/>
        <end position="316"/>
    </location>
</feature>
<proteinExistence type="predicted"/>
<feature type="signal peptide" evidence="2">
    <location>
        <begin position="1"/>
        <end position="22"/>
    </location>
</feature>
<dbReference type="EMBL" id="JAJJHW010001127">
    <property type="protein sequence ID" value="KAH8377932.1"/>
    <property type="molecule type" value="Genomic_DNA"/>
</dbReference>
<reference evidence="3" key="1">
    <citation type="journal article" date="2021" name="Mol. Ecol. Resour.">
        <title>Phylogenomic analyses of the genus Drosophila reveals genomic signals of climate adaptation.</title>
        <authorList>
            <person name="Li F."/>
            <person name="Rane R.V."/>
            <person name="Luria V."/>
            <person name="Xiong Z."/>
            <person name="Chen J."/>
            <person name="Li Z."/>
            <person name="Catullo R.A."/>
            <person name="Griffin P.C."/>
            <person name="Schiffer M."/>
            <person name="Pearce S."/>
            <person name="Lee S.F."/>
            <person name="McElroy K."/>
            <person name="Stocker A."/>
            <person name="Shirriffs J."/>
            <person name="Cockerell F."/>
            <person name="Coppin C."/>
            <person name="Sgro C.M."/>
            <person name="Karger A."/>
            <person name="Cain J.W."/>
            <person name="Weber J.A."/>
            <person name="Santpere G."/>
            <person name="Kirschner M.W."/>
            <person name="Hoffmann A.A."/>
            <person name="Oakeshott J.G."/>
            <person name="Zhang G."/>
        </authorList>
    </citation>
    <scope>NUCLEOTIDE SEQUENCE</scope>
    <source>
        <strain evidence="3">BGI-SZ-2011g</strain>
    </source>
</reference>
<comment type="caution">
    <text evidence="3">The sequence shown here is derived from an EMBL/GenBank/DDBJ whole genome shotgun (WGS) entry which is preliminary data.</text>
</comment>
<sequence length="342" mass="36773">MHLTKGTFLLLALCLSCTDIGAKPSFSLVGDVLKGVGGAAGDILDAIKDATKDGADLTKDTLESVLNTNKNFIENALEIVKNLSTAISETLASNLEELTSNLEDALSDLESVVSQETNRIKRKALEDALAALKVLNSVAVQLQEDLADISEQISNAIDEQVQDAIEALQQWAEEQLKRVDENTGGAGVAQAKDIINGLVSRYVKALESSLEEVATLKAIFEKEVTKAIEKQTKLAKELIDTMKRCSSMSAIRCQLALIDLTQKVSAATYELKALQRRGQELVASALYSSKRVEQLLAQLAKEKAKIEAILDRIIKDNLVVTTTVASSTSDSSSEESSSEASS</sequence>
<gene>
    <name evidence="3" type="ORF">KR093_008022</name>
</gene>
<keyword evidence="2" id="KW-0732">Signal</keyword>